<sequence length="506" mass="54276">MITITITTTILGLIHDSPNSASDADSWADSTLMTFAPAFSFLTELGCGYVLLSCFSRLLNLLGMFLMLTFCIKFLRFAWHAKNHFRFFCDSGGIPRYRIILDYDTLPEPPKSKVAEIDPAKSPSITGLSPSKRGSRGNAYSEEASDTESLIVDEDDVFDVISLRRLVKMERRKANVAWSDLEKERTAAASSAEEAMAMILRLQNEKSSAEIESNQFRRMADERQGYEQELIEELQWTINQHEIQKNILEDQMGVYKEELKLYITEEELRELERQLEVEFGFDNDDVGPPHDIYEHEAEGDADDENSGNFNGDENSGDVDADENSDRGSVIIADDDDDGDYDGGSVVADDDDGGSVVAYDDDGGSVVAADDDHGSSVVAGNDDGGSVVADNDDGGSVVADDDHGGSVTADDDHGGSAAADDDHGGSAAADDDHGGSVIADDDDGGSAAADDDDDDGGSVTADDDHGGSVTADDDDGGSVGSGDDDPEPEDRSDHAVVSSPKTQSREL</sequence>
<feature type="region of interest" description="Disordered" evidence="6">
    <location>
        <begin position="112"/>
        <end position="142"/>
    </location>
</feature>
<evidence type="ECO:0000256" key="7">
    <source>
        <dbReference type="SAM" id="Phobius"/>
    </source>
</evidence>
<dbReference type="GO" id="GO:0016020">
    <property type="term" value="C:membrane"/>
    <property type="evidence" value="ECO:0007669"/>
    <property type="project" value="UniProtKB-SubCell"/>
</dbReference>
<feature type="transmembrane region" description="Helical" evidence="7">
    <location>
        <begin position="59"/>
        <end position="79"/>
    </location>
</feature>
<feature type="compositionally biased region" description="Acidic residues" evidence="6">
    <location>
        <begin position="347"/>
        <end position="362"/>
    </location>
</feature>
<proteinExistence type="predicted"/>
<dbReference type="Proteomes" id="UP000289738">
    <property type="component" value="Chromosome A03"/>
</dbReference>
<dbReference type="InterPro" id="IPR007656">
    <property type="entry name" value="GTD-bd"/>
</dbReference>
<dbReference type="STRING" id="3818.A0A445DRT2"/>
<feature type="coiled-coil region" evidence="5">
    <location>
        <begin position="192"/>
        <end position="258"/>
    </location>
</feature>
<accession>A0A445DRT2</accession>
<dbReference type="PANTHER" id="PTHR31422">
    <property type="entry name" value="BNAANNG28530D PROTEIN"/>
    <property type="match status" value="1"/>
</dbReference>
<dbReference type="PROSITE" id="PS51775">
    <property type="entry name" value="GTD_BINDING"/>
    <property type="match status" value="1"/>
</dbReference>
<evidence type="ECO:0000256" key="1">
    <source>
        <dbReference type="ARBA" id="ARBA00004370"/>
    </source>
</evidence>
<evidence type="ECO:0000256" key="3">
    <source>
        <dbReference type="ARBA" id="ARBA00022989"/>
    </source>
</evidence>
<evidence type="ECO:0000313" key="10">
    <source>
        <dbReference type="Proteomes" id="UP000289738"/>
    </source>
</evidence>
<organism evidence="9 10">
    <name type="scientific">Arachis hypogaea</name>
    <name type="common">Peanut</name>
    <dbReference type="NCBI Taxonomy" id="3818"/>
    <lineage>
        <taxon>Eukaryota</taxon>
        <taxon>Viridiplantae</taxon>
        <taxon>Streptophyta</taxon>
        <taxon>Embryophyta</taxon>
        <taxon>Tracheophyta</taxon>
        <taxon>Spermatophyta</taxon>
        <taxon>Magnoliopsida</taxon>
        <taxon>eudicotyledons</taxon>
        <taxon>Gunneridae</taxon>
        <taxon>Pentapetalae</taxon>
        <taxon>rosids</taxon>
        <taxon>fabids</taxon>
        <taxon>Fabales</taxon>
        <taxon>Fabaceae</taxon>
        <taxon>Papilionoideae</taxon>
        <taxon>50 kb inversion clade</taxon>
        <taxon>dalbergioids sensu lato</taxon>
        <taxon>Dalbergieae</taxon>
        <taxon>Pterocarpus clade</taxon>
        <taxon>Arachis</taxon>
    </lineage>
</organism>
<feature type="region of interest" description="Disordered" evidence="6">
    <location>
        <begin position="280"/>
        <end position="506"/>
    </location>
</feature>
<protein>
    <recommendedName>
        <fullName evidence="8">GTD-binding domain-containing protein</fullName>
    </recommendedName>
</protein>
<comment type="caution">
    <text evidence="9">The sequence shown here is derived from an EMBL/GenBank/DDBJ whole genome shotgun (WGS) entry which is preliminary data.</text>
</comment>
<dbReference type="GO" id="GO:0080115">
    <property type="term" value="F:myosin XI tail binding"/>
    <property type="evidence" value="ECO:0007669"/>
    <property type="project" value="UniProtKB-ARBA"/>
</dbReference>
<comment type="subcellular location">
    <subcellularLocation>
        <location evidence="1">Membrane</location>
    </subcellularLocation>
</comment>
<dbReference type="AlphaFoldDB" id="A0A445DRT2"/>
<keyword evidence="2 7" id="KW-0812">Transmembrane</keyword>
<feature type="domain" description="GTD-binding" evidence="8">
    <location>
        <begin position="158"/>
        <end position="256"/>
    </location>
</feature>
<feature type="transmembrane region" description="Helical" evidence="7">
    <location>
        <begin position="32"/>
        <end position="52"/>
    </location>
</feature>
<reference evidence="9 10" key="1">
    <citation type="submission" date="2019-01" db="EMBL/GenBank/DDBJ databases">
        <title>Sequencing of cultivated peanut Arachis hypogaea provides insights into genome evolution and oil improvement.</title>
        <authorList>
            <person name="Chen X."/>
        </authorList>
    </citation>
    <scope>NUCLEOTIDE SEQUENCE [LARGE SCALE GENOMIC DNA]</scope>
    <source>
        <strain evidence="10">cv. Fuhuasheng</strain>
        <tissue evidence="9">Leaves</tissue>
    </source>
</reference>
<feature type="compositionally biased region" description="Basic and acidic residues" evidence="6">
    <location>
        <begin position="287"/>
        <end position="298"/>
    </location>
</feature>
<feature type="compositionally biased region" description="Acidic residues" evidence="6">
    <location>
        <begin position="470"/>
        <end position="487"/>
    </location>
</feature>
<evidence type="ECO:0000256" key="6">
    <source>
        <dbReference type="SAM" id="MobiDB-lite"/>
    </source>
</evidence>
<name>A0A445DRT2_ARAHY</name>
<keyword evidence="3 7" id="KW-1133">Transmembrane helix</keyword>
<evidence type="ECO:0000256" key="2">
    <source>
        <dbReference type="ARBA" id="ARBA00022692"/>
    </source>
</evidence>
<evidence type="ECO:0000256" key="5">
    <source>
        <dbReference type="SAM" id="Coils"/>
    </source>
</evidence>
<dbReference type="EMBL" id="SDMP01000003">
    <property type="protein sequence ID" value="RYR65883.1"/>
    <property type="molecule type" value="Genomic_DNA"/>
</dbReference>
<keyword evidence="4 7" id="KW-0472">Membrane</keyword>
<dbReference type="Pfam" id="PF04576">
    <property type="entry name" value="Zein-binding"/>
    <property type="match status" value="1"/>
</dbReference>
<dbReference type="PANTHER" id="PTHR31422:SF2">
    <property type="entry name" value="PROTEIN FLOURY 1-LIKE"/>
    <property type="match status" value="1"/>
</dbReference>
<evidence type="ECO:0000256" key="4">
    <source>
        <dbReference type="ARBA" id="ARBA00023136"/>
    </source>
</evidence>
<feature type="compositionally biased region" description="Basic and acidic residues" evidence="6">
    <location>
        <begin position="399"/>
        <end position="433"/>
    </location>
</feature>
<gene>
    <name evidence="9" type="ORF">Ahy_A03g011812</name>
</gene>
<evidence type="ECO:0000313" key="9">
    <source>
        <dbReference type="EMBL" id="RYR65883.1"/>
    </source>
</evidence>
<feature type="compositionally biased region" description="Acidic residues" evidence="6">
    <location>
        <begin position="438"/>
        <end position="455"/>
    </location>
</feature>
<keyword evidence="10" id="KW-1185">Reference proteome</keyword>
<keyword evidence="5" id="KW-0175">Coiled coil</keyword>
<evidence type="ECO:0000259" key="8">
    <source>
        <dbReference type="PROSITE" id="PS51775"/>
    </source>
</evidence>